<keyword evidence="1" id="KW-0812">Transmembrane</keyword>
<keyword evidence="1" id="KW-1133">Transmembrane helix</keyword>
<proteinExistence type="predicted"/>
<accession>A0A1D6H6W1</accession>
<evidence type="ECO:0000256" key="1">
    <source>
        <dbReference type="SAM" id="Phobius"/>
    </source>
</evidence>
<evidence type="ECO:0000313" key="2">
    <source>
        <dbReference type="EMBL" id="AQK70522.1"/>
    </source>
</evidence>
<gene>
    <name evidence="2" type="ORF">ZEAMMB73_Zm00001d016349</name>
</gene>
<reference evidence="2" key="1">
    <citation type="submission" date="2015-12" db="EMBL/GenBank/DDBJ databases">
        <title>Update maize B73 reference genome by single molecule sequencing technologies.</title>
        <authorList>
            <consortium name="Maize Genome Sequencing Project"/>
            <person name="Ware D."/>
        </authorList>
    </citation>
    <scope>NUCLEOTIDE SEQUENCE</scope>
    <source>
        <tissue evidence="2">Seedling</tissue>
    </source>
</reference>
<dbReference type="EMBL" id="CM000781">
    <property type="protein sequence ID" value="AQK70522.1"/>
    <property type="molecule type" value="Genomic_DNA"/>
</dbReference>
<dbReference type="EMBL" id="CM000781">
    <property type="protein sequence ID" value="AQK70520.1"/>
    <property type="molecule type" value="Genomic_DNA"/>
</dbReference>
<protein>
    <submittedName>
        <fullName evidence="2">RNA-binding (RRM/RBD/RNP motifs) family protein</fullName>
    </submittedName>
</protein>
<keyword evidence="1" id="KW-0472">Membrane</keyword>
<name>A0A1D6H6W1_MAIZE</name>
<sequence>MDLITSVMGDQAKGVEVTAVLTVVVVELVVAAAAAVGVVMGLVMLIDLLQRVMDMMVAQEQDMAMVEGMAMEAMLALRLVLVVGMVDPCMEAHMVHMGHTVVVLMEVVPMEVVHMEAAPMVAPQVVVMALVDTAVMVEQVVLVVGVQVLGVQVGTIHMENKLQVQSSFLGVGSFSGPPSSVFMPCPPKQGHWSIVGLNTSPPEQLCNCSC</sequence>
<dbReference type="AlphaFoldDB" id="A0A1D6H6W1"/>
<organism evidence="2">
    <name type="scientific">Zea mays</name>
    <name type="common">Maize</name>
    <dbReference type="NCBI Taxonomy" id="4577"/>
    <lineage>
        <taxon>Eukaryota</taxon>
        <taxon>Viridiplantae</taxon>
        <taxon>Streptophyta</taxon>
        <taxon>Embryophyta</taxon>
        <taxon>Tracheophyta</taxon>
        <taxon>Spermatophyta</taxon>
        <taxon>Magnoliopsida</taxon>
        <taxon>Liliopsida</taxon>
        <taxon>Poales</taxon>
        <taxon>Poaceae</taxon>
        <taxon>PACMAD clade</taxon>
        <taxon>Panicoideae</taxon>
        <taxon>Andropogonodae</taxon>
        <taxon>Andropogoneae</taxon>
        <taxon>Tripsacinae</taxon>
        <taxon>Zea</taxon>
    </lineage>
</organism>
<feature type="transmembrane region" description="Helical" evidence="1">
    <location>
        <begin position="20"/>
        <end position="46"/>
    </location>
</feature>